<organism evidence="1 2">
    <name type="scientific">Thiocapsa marina 5811</name>
    <dbReference type="NCBI Taxonomy" id="768671"/>
    <lineage>
        <taxon>Bacteria</taxon>
        <taxon>Pseudomonadati</taxon>
        <taxon>Pseudomonadota</taxon>
        <taxon>Gammaproteobacteria</taxon>
        <taxon>Chromatiales</taxon>
        <taxon>Chromatiaceae</taxon>
        <taxon>Thiocapsa</taxon>
    </lineage>
</organism>
<dbReference type="RefSeq" id="WP_007195729.1">
    <property type="nucleotide sequence ID" value="NZ_AFWV01000036.1"/>
</dbReference>
<protein>
    <submittedName>
        <fullName evidence="1">Uncharacterized protein</fullName>
    </submittedName>
</protein>
<proteinExistence type="predicted"/>
<dbReference type="EMBL" id="AFWV01000036">
    <property type="protein sequence ID" value="EGV15854.1"/>
    <property type="molecule type" value="Genomic_DNA"/>
</dbReference>
<accession>F9UIW0</accession>
<dbReference type="AlphaFoldDB" id="F9UIW0"/>
<sequence length="95" mass="11012">MTHLRRFAPTAPAEWSWNGWPNAGGIAGRMLVEQVAEWRGMRINIQNIGIRDVDAVDCDFRQPKQARELTLVNRPRSIELKTFEWMYTEVGLVKN</sequence>
<evidence type="ECO:0000313" key="1">
    <source>
        <dbReference type="EMBL" id="EGV15854.1"/>
    </source>
</evidence>
<keyword evidence="2" id="KW-1185">Reference proteome</keyword>
<name>F9UIW0_9GAMM</name>
<dbReference type="OrthoDB" id="9972078at2"/>
<dbReference type="Proteomes" id="UP000005459">
    <property type="component" value="Unassembled WGS sequence"/>
</dbReference>
<reference evidence="1 2" key="1">
    <citation type="submission" date="2011-06" db="EMBL/GenBank/DDBJ databases">
        <title>The draft genome of Thiocapsa marina 5811.</title>
        <authorList>
            <consortium name="US DOE Joint Genome Institute (JGI-PGF)"/>
            <person name="Lucas S."/>
            <person name="Han J."/>
            <person name="Cheng J.-F."/>
            <person name="Goodwin L."/>
            <person name="Pitluck S."/>
            <person name="Peters L."/>
            <person name="Land M.L."/>
            <person name="Hauser L."/>
            <person name="Vogl K."/>
            <person name="Liu Z."/>
            <person name="Imhoff J."/>
            <person name="Thiel V."/>
            <person name="Frigaard N.-U."/>
            <person name="Bryant D."/>
            <person name="Woyke T.J."/>
        </authorList>
    </citation>
    <scope>NUCLEOTIDE SEQUENCE [LARGE SCALE GENOMIC DNA]</scope>
    <source>
        <strain evidence="1 2">5811</strain>
    </source>
</reference>
<gene>
    <name evidence="1" type="ORF">ThimaDRAFT_4863</name>
</gene>
<evidence type="ECO:0000313" key="2">
    <source>
        <dbReference type="Proteomes" id="UP000005459"/>
    </source>
</evidence>
<dbReference type="STRING" id="768671.ThimaDRAFT_4863"/>
<dbReference type="eggNOG" id="ENOG502ZKDC">
    <property type="taxonomic scope" value="Bacteria"/>
</dbReference>